<dbReference type="Proteomes" id="UP000438429">
    <property type="component" value="Unassembled WGS sequence"/>
</dbReference>
<name>A0A6A4T157_SCOMX</name>
<dbReference type="GO" id="GO:0140291">
    <property type="term" value="P:peptidyl-glutamate ADP-deribosylation"/>
    <property type="evidence" value="ECO:0007669"/>
    <property type="project" value="TreeGrafter"/>
</dbReference>
<keyword evidence="1" id="KW-0812">Transmembrane</keyword>
<dbReference type="InterPro" id="IPR002589">
    <property type="entry name" value="Macro_dom"/>
</dbReference>
<feature type="transmembrane region" description="Helical" evidence="1">
    <location>
        <begin position="20"/>
        <end position="39"/>
    </location>
</feature>
<dbReference type="InterPro" id="IPR043472">
    <property type="entry name" value="Macro_dom-like"/>
</dbReference>
<dbReference type="EMBL" id="VEVO01000007">
    <property type="protein sequence ID" value="KAF0039803.1"/>
    <property type="molecule type" value="Genomic_DNA"/>
</dbReference>
<dbReference type="GO" id="GO:0140293">
    <property type="term" value="F:ADP-ribosylglutamate hydrolase activity"/>
    <property type="evidence" value="ECO:0007669"/>
    <property type="project" value="TreeGrafter"/>
</dbReference>
<dbReference type="PANTHER" id="PTHR11106">
    <property type="entry name" value="GANGLIOSIDE INDUCED DIFFERENTIATION ASSOCIATED PROTEIN 2-RELATED"/>
    <property type="match status" value="1"/>
</dbReference>
<dbReference type="Gene3D" id="3.40.220.10">
    <property type="entry name" value="Leucine Aminopeptidase, subunit E, domain 1"/>
    <property type="match status" value="1"/>
</dbReference>
<keyword evidence="1" id="KW-1133">Transmembrane helix</keyword>
<organism evidence="3 4">
    <name type="scientific">Scophthalmus maximus</name>
    <name type="common">Turbot</name>
    <name type="synonym">Psetta maxima</name>
    <dbReference type="NCBI Taxonomy" id="52904"/>
    <lineage>
        <taxon>Eukaryota</taxon>
        <taxon>Metazoa</taxon>
        <taxon>Chordata</taxon>
        <taxon>Craniata</taxon>
        <taxon>Vertebrata</taxon>
        <taxon>Euteleostomi</taxon>
        <taxon>Actinopterygii</taxon>
        <taxon>Neopterygii</taxon>
        <taxon>Teleostei</taxon>
        <taxon>Neoteleostei</taxon>
        <taxon>Acanthomorphata</taxon>
        <taxon>Carangaria</taxon>
        <taxon>Pleuronectiformes</taxon>
        <taxon>Pleuronectoidei</taxon>
        <taxon>Scophthalmidae</taxon>
        <taxon>Scophthalmus</taxon>
    </lineage>
</organism>
<dbReference type="AlphaFoldDB" id="A0A6A4T157"/>
<feature type="domain" description="Macro" evidence="2">
    <location>
        <begin position="160"/>
        <end position="205"/>
    </location>
</feature>
<sequence length="206" mass="22826">MLQLDVFSFVNSMCSVSDLVYAWVYSLALLAVKLFIVIVQRLSVDTEGTRCLLVPILSIGSGTELHLRCQPTRLCSAEVEVSHNLSGLLAVCAFACQDTVRNMKREFMNRGEVRMKDVFEGKLHQRYVQTRSTVSDTSCLFLSVCNRVPLFDRQLVIIQLQHITAVDGAIHRAAGPLLKKQCASLHGCETGEAKITCGYSLPAKCE</sequence>
<dbReference type="GO" id="GO:0042278">
    <property type="term" value="P:purine nucleoside metabolic process"/>
    <property type="evidence" value="ECO:0007669"/>
    <property type="project" value="TreeGrafter"/>
</dbReference>
<proteinExistence type="predicted"/>
<protein>
    <recommendedName>
        <fullName evidence="2">Macro domain-containing protein</fullName>
    </recommendedName>
</protein>
<reference evidence="3 4" key="1">
    <citation type="submission" date="2019-06" db="EMBL/GenBank/DDBJ databases">
        <title>Draft genomes of female and male turbot (Scophthalmus maximus).</title>
        <authorList>
            <person name="Xu H."/>
            <person name="Xu X.-W."/>
            <person name="Shao C."/>
            <person name="Chen S."/>
        </authorList>
    </citation>
    <scope>NUCLEOTIDE SEQUENCE [LARGE SCALE GENOMIC DNA]</scope>
    <source>
        <strain evidence="3">Ysfricsl-2016a</strain>
        <tissue evidence="3">Blood</tissue>
    </source>
</reference>
<evidence type="ECO:0000313" key="4">
    <source>
        <dbReference type="Proteomes" id="UP000438429"/>
    </source>
</evidence>
<accession>A0A6A4T157</accession>
<gene>
    <name evidence="3" type="ORF">F2P81_008038</name>
</gene>
<evidence type="ECO:0000259" key="2">
    <source>
        <dbReference type="Pfam" id="PF01661"/>
    </source>
</evidence>
<dbReference type="GO" id="GO:0005654">
    <property type="term" value="C:nucleoplasm"/>
    <property type="evidence" value="ECO:0007669"/>
    <property type="project" value="TreeGrafter"/>
</dbReference>
<evidence type="ECO:0000313" key="3">
    <source>
        <dbReference type="EMBL" id="KAF0039803.1"/>
    </source>
</evidence>
<evidence type="ECO:0000256" key="1">
    <source>
        <dbReference type="SAM" id="Phobius"/>
    </source>
</evidence>
<comment type="caution">
    <text evidence="3">The sequence shown here is derived from an EMBL/GenBank/DDBJ whole genome shotgun (WGS) entry which is preliminary data.</text>
</comment>
<dbReference type="PANTHER" id="PTHR11106:SF93">
    <property type="entry name" value="ADP-RIBOSE GLYCOHYDROLASE MACROD1"/>
    <property type="match status" value="1"/>
</dbReference>
<dbReference type="SUPFAM" id="SSF52949">
    <property type="entry name" value="Macro domain-like"/>
    <property type="match status" value="1"/>
</dbReference>
<dbReference type="GO" id="GO:0006974">
    <property type="term" value="P:DNA damage response"/>
    <property type="evidence" value="ECO:0007669"/>
    <property type="project" value="TreeGrafter"/>
</dbReference>
<keyword evidence="1" id="KW-0472">Membrane</keyword>
<dbReference type="Pfam" id="PF01661">
    <property type="entry name" value="Macro"/>
    <property type="match status" value="1"/>
</dbReference>